<dbReference type="EMBL" id="NNRL01000167">
    <property type="protein sequence ID" value="OYR08380.1"/>
    <property type="molecule type" value="Genomic_DNA"/>
</dbReference>
<dbReference type="PANTHER" id="PTHR30427:SF1">
    <property type="entry name" value="TRANSCRIPTIONAL ACTIVATOR PROTEIN LYSR"/>
    <property type="match status" value="1"/>
</dbReference>
<proteinExistence type="inferred from homology"/>
<evidence type="ECO:0000313" key="6">
    <source>
        <dbReference type="EMBL" id="OYR08380.1"/>
    </source>
</evidence>
<evidence type="ECO:0000256" key="3">
    <source>
        <dbReference type="ARBA" id="ARBA00023125"/>
    </source>
</evidence>
<evidence type="ECO:0000313" key="7">
    <source>
        <dbReference type="Proteomes" id="UP000216478"/>
    </source>
</evidence>
<comment type="similarity">
    <text evidence="1">Belongs to the LysR transcriptional regulatory family.</text>
</comment>
<keyword evidence="4" id="KW-0804">Transcription</keyword>
<dbReference type="AlphaFoldDB" id="A0A256F0Z3"/>
<dbReference type="RefSeq" id="WP_094542354.1">
    <property type="nucleotide sequence ID" value="NZ_NNRL01000167.1"/>
</dbReference>
<evidence type="ECO:0000256" key="1">
    <source>
        <dbReference type="ARBA" id="ARBA00009437"/>
    </source>
</evidence>
<feature type="domain" description="HTH lysR-type" evidence="5">
    <location>
        <begin position="5"/>
        <end position="62"/>
    </location>
</feature>
<comment type="caution">
    <text evidence="6">The sequence shown here is derived from an EMBL/GenBank/DDBJ whole genome shotgun (WGS) entry which is preliminary data.</text>
</comment>
<evidence type="ECO:0000259" key="5">
    <source>
        <dbReference type="PROSITE" id="PS50931"/>
    </source>
</evidence>
<dbReference type="InterPro" id="IPR036388">
    <property type="entry name" value="WH-like_DNA-bd_sf"/>
</dbReference>
<dbReference type="Gene3D" id="3.40.190.290">
    <property type="match status" value="1"/>
</dbReference>
<dbReference type="InterPro" id="IPR036390">
    <property type="entry name" value="WH_DNA-bd_sf"/>
</dbReference>
<keyword evidence="3" id="KW-0238">DNA-binding</keyword>
<evidence type="ECO:0000256" key="2">
    <source>
        <dbReference type="ARBA" id="ARBA00023015"/>
    </source>
</evidence>
<evidence type="ECO:0000256" key="4">
    <source>
        <dbReference type="ARBA" id="ARBA00023163"/>
    </source>
</evidence>
<keyword evidence="2" id="KW-0805">Transcription regulation</keyword>
<dbReference type="SUPFAM" id="SSF53850">
    <property type="entry name" value="Periplasmic binding protein-like II"/>
    <property type="match status" value="1"/>
</dbReference>
<reference evidence="6 7" key="1">
    <citation type="submission" date="2017-07" db="EMBL/GenBank/DDBJ databases">
        <title>Phylogenetic study on the rhizospheric bacterium Ochrobactrum sp. A44.</title>
        <authorList>
            <person name="Krzyzanowska D.M."/>
            <person name="Ossowicki A."/>
            <person name="Rajewska M."/>
            <person name="Maciag T."/>
            <person name="Kaczynski Z."/>
            <person name="Czerwicka M."/>
            <person name="Jafra S."/>
        </authorList>
    </citation>
    <scope>NUCLEOTIDE SEQUENCE [LARGE SCALE GENOMIC DNA]</scope>
    <source>
        <strain evidence="6 7">OgA9a</strain>
    </source>
</reference>
<accession>A0A256F0Z3</accession>
<dbReference type="Gene3D" id="1.10.10.10">
    <property type="entry name" value="Winged helix-like DNA-binding domain superfamily/Winged helix DNA-binding domain"/>
    <property type="match status" value="1"/>
</dbReference>
<dbReference type="GO" id="GO:0010628">
    <property type="term" value="P:positive regulation of gene expression"/>
    <property type="evidence" value="ECO:0007669"/>
    <property type="project" value="TreeGrafter"/>
</dbReference>
<keyword evidence="7" id="KW-1185">Reference proteome</keyword>
<dbReference type="SUPFAM" id="SSF46785">
    <property type="entry name" value="Winged helix' DNA-binding domain"/>
    <property type="match status" value="1"/>
</dbReference>
<dbReference type="Pfam" id="PF00126">
    <property type="entry name" value="HTH_1"/>
    <property type="match status" value="1"/>
</dbReference>
<name>A0A256F0Z3_9HYPH</name>
<dbReference type="PRINTS" id="PR00039">
    <property type="entry name" value="HTHLYSR"/>
</dbReference>
<dbReference type="InterPro" id="IPR005119">
    <property type="entry name" value="LysR_subst-bd"/>
</dbReference>
<dbReference type="OrthoDB" id="7260751at2"/>
<dbReference type="GO" id="GO:0003700">
    <property type="term" value="F:DNA-binding transcription factor activity"/>
    <property type="evidence" value="ECO:0007669"/>
    <property type="project" value="InterPro"/>
</dbReference>
<dbReference type="Pfam" id="PF03466">
    <property type="entry name" value="LysR_substrate"/>
    <property type="match status" value="1"/>
</dbReference>
<dbReference type="GO" id="GO:0043565">
    <property type="term" value="F:sequence-specific DNA binding"/>
    <property type="evidence" value="ECO:0007669"/>
    <property type="project" value="TreeGrafter"/>
</dbReference>
<dbReference type="PANTHER" id="PTHR30427">
    <property type="entry name" value="TRANSCRIPTIONAL ACTIVATOR PROTEIN LYSR"/>
    <property type="match status" value="1"/>
</dbReference>
<protein>
    <submittedName>
        <fullName evidence="6">LysR substrate binding domain protein</fullName>
    </submittedName>
</protein>
<dbReference type="Proteomes" id="UP000216478">
    <property type="component" value="Unassembled WGS sequence"/>
</dbReference>
<sequence>MLPNLSIRQLQTFREIMRCGSVSAAARALGRTQPTVSAMLANLEGELGFELFERDKRRLVAKPEAYFFLERAEEILAMVRKSAVTMREIGDLEQGVLNVASMPGPSHFFLPQLIGEFVKDRPGIKVSIMTRSSVKVHEWIASQHYDVGFAEPPPQSDSLIVEKFAQNCVCALRSDDPLSKNDVITPAHLDGAPLAVLYSEHFSTVRARRIFEDCGADFVPRFEVSVFIAALTFAERGLAYALVDPISAASYSAYCGRNADLTFRRFEPDLRYSYSILTPSRRPLSLTAAAFCERLRETIPTFIARLPGMI</sequence>
<gene>
    <name evidence="6" type="ORF">CEV33_3300</name>
</gene>
<dbReference type="PROSITE" id="PS50931">
    <property type="entry name" value="HTH_LYSR"/>
    <property type="match status" value="1"/>
</dbReference>
<organism evidence="6 7">
    <name type="scientific">Brucella grignonensis</name>
    <dbReference type="NCBI Taxonomy" id="94627"/>
    <lineage>
        <taxon>Bacteria</taxon>
        <taxon>Pseudomonadati</taxon>
        <taxon>Pseudomonadota</taxon>
        <taxon>Alphaproteobacteria</taxon>
        <taxon>Hyphomicrobiales</taxon>
        <taxon>Brucellaceae</taxon>
        <taxon>Brucella/Ochrobactrum group</taxon>
        <taxon>Brucella</taxon>
    </lineage>
</organism>
<dbReference type="InterPro" id="IPR000847">
    <property type="entry name" value="LysR_HTH_N"/>
</dbReference>